<accession>A0A3A3FWM2</accession>
<dbReference type="EMBL" id="QYUO01000001">
    <property type="protein sequence ID" value="RJF98561.1"/>
    <property type="molecule type" value="Genomic_DNA"/>
</dbReference>
<gene>
    <name evidence="2" type="ORF">D3871_08605</name>
</gene>
<organism evidence="2 3">
    <name type="scientific">Noviherbaspirillum saxi</name>
    <dbReference type="NCBI Taxonomy" id="2320863"/>
    <lineage>
        <taxon>Bacteria</taxon>
        <taxon>Pseudomonadati</taxon>
        <taxon>Pseudomonadota</taxon>
        <taxon>Betaproteobacteria</taxon>
        <taxon>Burkholderiales</taxon>
        <taxon>Oxalobacteraceae</taxon>
        <taxon>Noviherbaspirillum</taxon>
    </lineage>
</organism>
<keyword evidence="1" id="KW-0732">Signal</keyword>
<proteinExistence type="predicted"/>
<evidence type="ECO:0000256" key="1">
    <source>
        <dbReference type="SAM" id="SignalP"/>
    </source>
</evidence>
<dbReference type="Gene3D" id="3.40.190.10">
    <property type="entry name" value="Periplasmic binding protein-like II"/>
    <property type="match status" value="1"/>
</dbReference>
<reference evidence="3" key="1">
    <citation type="submission" date="2018-09" db="EMBL/GenBank/DDBJ databases">
        <authorList>
            <person name="Zhu H."/>
        </authorList>
    </citation>
    <scope>NUCLEOTIDE SEQUENCE [LARGE SCALE GENOMIC DNA]</scope>
    <source>
        <strain evidence="3">K1R23-30</strain>
    </source>
</reference>
<dbReference type="Proteomes" id="UP000265955">
    <property type="component" value="Unassembled WGS sequence"/>
</dbReference>
<feature type="signal peptide" evidence="1">
    <location>
        <begin position="1"/>
        <end position="20"/>
    </location>
</feature>
<feature type="chain" id="PRO_5017231578" evidence="1">
    <location>
        <begin position="21"/>
        <end position="140"/>
    </location>
</feature>
<evidence type="ECO:0000313" key="2">
    <source>
        <dbReference type="EMBL" id="RJF98561.1"/>
    </source>
</evidence>
<protein>
    <submittedName>
        <fullName evidence="2">Phosphate ABC transporter substrate-binding protein</fullName>
    </submittedName>
</protein>
<name>A0A3A3FWM2_9BURK</name>
<keyword evidence="3" id="KW-1185">Reference proteome</keyword>
<evidence type="ECO:0000313" key="3">
    <source>
        <dbReference type="Proteomes" id="UP000265955"/>
    </source>
</evidence>
<dbReference type="OrthoDB" id="5368589at2"/>
<sequence>MFVGGWIIAAGLMPAACSGAAEIAVIVSSKSPVSSITPNQVADIFLARIATFPTGARAVPIDQPEGSPVRDEFYEKTARKSVTQLRAYWLNLIFTGKGEPPVVAADGEAVKRAVVNNPNAVGYIRTDLLDDSVKMLLLLP</sequence>
<comment type="caution">
    <text evidence="2">The sequence shown here is derived from an EMBL/GenBank/DDBJ whole genome shotgun (WGS) entry which is preliminary data.</text>
</comment>
<dbReference type="AlphaFoldDB" id="A0A3A3FWM2"/>
<dbReference type="SUPFAM" id="SSF53850">
    <property type="entry name" value="Periplasmic binding protein-like II"/>
    <property type="match status" value="1"/>
</dbReference>